<keyword evidence="3" id="KW-1185">Reference proteome</keyword>
<dbReference type="Proteomes" id="UP001335729">
    <property type="component" value="Unassembled WGS sequence"/>
</dbReference>
<comment type="caution">
    <text evidence="2">The sequence shown here is derived from an EMBL/GenBank/DDBJ whole genome shotgun (WGS) entry which is preliminary data.</text>
</comment>
<dbReference type="EMBL" id="JAZDUE010000020">
    <property type="protein sequence ID" value="MEE4025495.1"/>
    <property type="molecule type" value="Genomic_DNA"/>
</dbReference>
<reference evidence="2 3" key="1">
    <citation type="submission" date="2024-01" db="EMBL/GenBank/DDBJ databases">
        <title>Draft genome sequence of Gordonia sp. PKS22-38.</title>
        <authorList>
            <person name="Suphannarot A."/>
            <person name="Mingma R."/>
        </authorList>
    </citation>
    <scope>NUCLEOTIDE SEQUENCE [LARGE SCALE GENOMIC DNA]</scope>
    <source>
        <strain evidence="2 3">PKS22-38</strain>
    </source>
</reference>
<evidence type="ECO:0008006" key="4">
    <source>
        <dbReference type="Google" id="ProtNLM"/>
    </source>
</evidence>
<feature type="region of interest" description="Disordered" evidence="1">
    <location>
        <begin position="51"/>
        <end position="156"/>
    </location>
</feature>
<feature type="compositionally biased region" description="Basic and acidic residues" evidence="1">
    <location>
        <begin position="75"/>
        <end position="86"/>
    </location>
</feature>
<gene>
    <name evidence="2" type="ORF">V1Y59_20595</name>
</gene>
<feature type="compositionally biased region" description="Basic and acidic residues" evidence="1">
    <location>
        <begin position="99"/>
        <end position="111"/>
    </location>
</feature>
<feature type="region of interest" description="Disordered" evidence="1">
    <location>
        <begin position="183"/>
        <end position="203"/>
    </location>
</feature>
<evidence type="ECO:0000256" key="1">
    <source>
        <dbReference type="SAM" id="MobiDB-lite"/>
    </source>
</evidence>
<accession>A0ABU7MYU9</accession>
<feature type="compositionally biased region" description="Acidic residues" evidence="1">
    <location>
        <begin position="142"/>
        <end position="151"/>
    </location>
</feature>
<evidence type="ECO:0000313" key="3">
    <source>
        <dbReference type="Proteomes" id="UP001335729"/>
    </source>
</evidence>
<protein>
    <recommendedName>
        <fullName evidence="4">Pullulanase</fullName>
    </recommendedName>
</protein>
<evidence type="ECO:0000313" key="2">
    <source>
        <dbReference type="EMBL" id="MEE4025495.1"/>
    </source>
</evidence>
<name>A0ABU7MYU9_9ACTN</name>
<feature type="compositionally biased region" description="Pro residues" evidence="1">
    <location>
        <begin position="120"/>
        <end position="130"/>
    </location>
</feature>
<sequence length="203" mass="21836">MEPATAALRPNRMDDPIEYLFGTGDGATTSWVSAPDADVDHDGQLDAVTLDFDGDGRRDDAMWDTDADGIADTVALDRDDDGRPDDFYGDDGSGVWGERTARSEPDRDEPPPRPGRVADPAPPPEPPQPPEAADTIVVSSDLDGDGTDDIELVGTRRGGVPVAERLYVDYDGDGRFDRVLVDSDGDGRADVSFDARSPRFEGR</sequence>
<organism evidence="2 3">
    <name type="scientific">Gordonia prachuapensis</name>
    <dbReference type="NCBI Taxonomy" id="3115651"/>
    <lineage>
        <taxon>Bacteria</taxon>
        <taxon>Bacillati</taxon>
        <taxon>Actinomycetota</taxon>
        <taxon>Actinomycetes</taxon>
        <taxon>Mycobacteriales</taxon>
        <taxon>Gordoniaceae</taxon>
        <taxon>Gordonia</taxon>
    </lineage>
</organism>
<proteinExistence type="predicted"/>